<feature type="transmembrane region" description="Helical" evidence="1">
    <location>
        <begin position="46"/>
        <end position="67"/>
    </location>
</feature>
<gene>
    <name evidence="2" type="ORF">Celaphus_00000594</name>
</gene>
<keyword evidence="1" id="KW-1133">Transmembrane helix</keyword>
<feature type="transmembrane region" description="Helical" evidence="1">
    <location>
        <begin position="79"/>
        <end position="103"/>
    </location>
</feature>
<reference evidence="2 3" key="1">
    <citation type="journal article" date="2018" name="Mol. Genet. Genomics">
        <title>The red deer Cervus elaphus genome CerEla1.0: sequencing, annotating, genes, and chromosomes.</title>
        <authorList>
            <person name="Bana N.A."/>
            <person name="Nyiri A."/>
            <person name="Nagy J."/>
            <person name="Frank K."/>
            <person name="Nagy T."/>
            <person name="Steger V."/>
            <person name="Schiller M."/>
            <person name="Lakatos P."/>
            <person name="Sugar L."/>
            <person name="Horn P."/>
            <person name="Barta E."/>
            <person name="Orosz L."/>
        </authorList>
    </citation>
    <scope>NUCLEOTIDE SEQUENCE [LARGE SCALE GENOMIC DNA]</scope>
    <source>
        <strain evidence="2">Hungarian</strain>
    </source>
</reference>
<dbReference type="OrthoDB" id="186812at2759"/>
<feature type="non-terminal residue" evidence="2">
    <location>
        <position position="165"/>
    </location>
</feature>
<dbReference type="AlphaFoldDB" id="A0A212DAY9"/>
<sequence>MRAACPAAGPGEMKLPAPEEERRLNKFPKLIPAVHEPLGPAKGYKHAANCYIHAFLIVLAIVGRTLLHRLSDDCWEKRTAWIYGMGLCALFIISTDFTSSLVVTSPMDFTNLPVGFNFFCLGVVFFKSDGIIPFPHAIWHLFMAMAAAMHYYANWKYLYQSPTAF</sequence>
<keyword evidence="1" id="KW-0472">Membrane</keyword>
<name>A0A212DAY9_CEREH</name>
<keyword evidence="3" id="KW-1185">Reference proteome</keyword>
<evidence type="ECO:0000313" key="3">
    <source>
        <dbReference type="Proteomes" id="UP000242450"/>
    </source>
</evidence>
<protein>
    <submittedName>
        <fullName evidence="2">Uncharacterized protein</fullName>
    </submittedName>
</protein>
<proteinExistence type="predicted"/>
<dbReference type="EMBL" id="MKHE01000005">
    <property type="protein sequence ID" value="OWK15409.1"/>
    <property type="molecule type" value="Genomic_DNA"/>
</dbReference>
<feature type="transmembrane region" description="Helical" evidence="1">
    <location>
        <begin position="138"/>
        <end position="155"/>
    </location>
</feature>
<evidence type="ECO:0000256" key="1">
    <source>
        <dbReference type="SAM" id="Phobius"/>
    </source>
</evidence>
<evidence type="ECO:0000313" key="2">
    <source>
        <dbReference type="EMBL" id="OWK15409.1"/>
    </source>
</evidence>
<accession>A0A212DAY9</accession>
<keyword evidence="1" id="KW-0812">Transmembrane</keyword>
<feature type="transmembrane region" description="Helical" evidence="1">
    <location>
        <begin position="109"/>
        <end position="126"/>
    </location>
</feature>
<organism evidence="2 3">
    <name type="scientific">Cervus elaphus hippelaphus</name>
    <name type="common">European red deer</name>
    <dbReference type="NCBI Taxonomy" id="46360"/>
    <lineage>
        <taxon>Eukaryota</taxon>
        <taxon>Metazoa</taxon>
        <taxon>Chordata</taxon>
        <taxon>Craniata</taxon>
        <taxon>Vertebrata</taxon>
        <taxon>Euteleostomi</taxon>
        <taxon>Mammalia</taxon>
        <taxon>Eutheria</taxon>
        <taxon>Laurasiatheria</taxon>
        <taxon>Artiodactyla</taxon>
        <taxon>Ruminantia</taxon>
        <taxon>Pecora</taxon>
        <taxon>Cervidae</taxon>
        <taxon>Cervinae</taxon>
        <taxon>Cervus</taxon>
    </lineage>
</organism>
<comment type="caution">
    <text evidence="2">The sequence shown here is derived from an EMBL/GenBank/DDBJ whole genome shotgun (WGS) entry which is preliminary data.</text>
</comment>
<dbReference type="Proteomes" id="UP000242450">
    <property type="component" value="Chromosome 5"/>
</dbReference>